<dbReference type="PANTHER" id="PTHR43247:SF1">
    <property type="entry name" value="PHOSPHOSERINE AMINOTRANSFERASE"/>
    <property type="match status" value="1"/>
</dbReference>
<dbReference type="HAMAP" id="MF_00160">
    <property type="entry name" value="SerC_aminotrans_5"/>
    <property type="match status" value="1"/>
</dbReference>
<dbReference type="CDD" id="cd00611">
    <property type="entry name" value="PSAT_like"/>
    <property type="match status" value="1"/>
</dbReference>
<reference evidence="14 15" key="1">
    <citation type="submission" date="2020-03" db="EMBL/GenBank/DDBJ databases">
        <title>Alteromonas ponticola sp. nov., isolated from seawater.</title>
        <authorList>
            <person name="Yoon J.-H."/>
            <person name="Kim Y.-O."/>
        </authorList>
    </citation>
    <scope>NUCLEOTIDE SEQUENCE [LARGE SCALE GENOMIC DNA]</scope>
    <source>
        <strain evidence="14 15">MYP5</strain>
    </source>
</reference>
<keyword evidence="4 11" id="KW-0028">Amino-acid biosynthesis</keyword>
<dbReference type="EMBL" id="JAATNW010000007">
    <property type="protein sequence ID" value="NMH61079.1"/>
    <property type="molecule type" value="Genomic_DNA"/>
</dbReference>
<evidence type="ECO:0000256" key="10">
    <source>
        <dbReference type="ARBA" id="ARBA00049007"/>
    </source>
</evidence>
<feature type="binding site" evidence="11">
    <location>
        <position position="42"/>
    </location>
    <ligand>
        <name>L-glutamate</name>
        <dbReference type="ChEBI" id="CHEBI:29985"/>
    </ligand>
</feature>
<dbReference type="InterPro" id="IPR015422">
    <property type="entry name" value="PyrdxlP-dep_Trfase_small"/>
</dbReference>
<keyword evidence="8 11" id="KW-0718">Serine biosynthesis</keyword>
<proteinExistence type="inferred from homology"/>
<dbReference type="InterPro" id="IPR015421">
    <property type="entry name" value="PyrdxlP-dep_Trfase_major"/>
</dbReference>
<feature type="binding site" evidence="11">
    <location>
        <position position="153"/>
    </location>
    <ligand>
        <name>pyridoxal 5'-phosphate</name>
        <dbReference type="ChEBI" id="CHEBI:597326"/>
    </ligand>
</feature>
<name>A0ABX1R3R6_9ALTE</name>
<evidence type="ECO:0000313" key="15">
    <source>
        <dbReference type="Proteomes" id="UP000709336"/>
    </source>
</evidence>
<gene>
    <name evidence="11 14" type="primary">serC</name>
    <name evidence="14" type="ORF">HCJ96_13690</name>
</gene>
<comment type="function">
    <text evidence="11">Catalyzes the reversible conversion of 3-phosphohydroxypyruvate to phosphoserine and of 3-hydroxy-2-oxo-4-phosphonooxybutanoate to phosphohydroxythreonine.</text>
</comment>
<accession>A0ABX1R3R6</accession>
<evidence type="ECO:0000256" key="1">
    <source>
        <dbReference type="ARBA" id="ARBA00005099"/>
    </source>
</evidence>
<evidence type="ECO:0000256" key="7">
    <source>
        <dbReference type="ARBA" id="ARBA00023096"/>
    </source>
</evidence>
<dbReference type="Gene3D" id="3.40.640.10">
    <property type="entry name" value="Type I PLP-dependent aspartate aminotransferase-like (Major domain)"/>
    <property type="match status" value="1"/>
</dbReference>
<keyword evidence="5 11" id="KW-0808">Transferase</keyword>
<comment type="cofactor">
    <cofactor evidence="11">
        <name>pyridoxal 5'-phosphate</name>
        <dbReference type="ChEBI" id="CHEBI:597326"/>
    </cofactor>
    <text evidence="11">Binds 1 pyridoxal phosphate per subunit.</text>
</comment>
<comment type="caution">
    <text evidence="11">Lacks conserved residue(s) required for the propagation of feature annotation.</text>
</comment>
<dbReference type="NCBIfam" id="NF003764">
    <property type="entry name" value="PRK05355.1"/>
    <property type="match status" value="1"/>
</dbReference>
<comment type="catalytic activity">
    <reaction evidence="9 11">
        <text>4-(phosphooxy)-L-threonine + 2-oxoglutarate = (R)-3-hydroxy-2-oxo-4-phosphooxybutanoate + L-glutamate</text>
        <dbReference type="Rhea" id="RHEA:16573"/>
        <dbReference type="ChEBI" id="CHEBI:16810"/>
        <dbReference type="ChEBI" id="CHEBI:29985"/>
        <dbReference type="ChEBI" id="CHEBI:58452"/>
        <dbReference type="ChEBI" id="CHEBI:58538"/>
        <dbReference type="EC" id="2.6.1.52"/>
    </reaction>
</comment>
<evidence type="ECO:0000259" key="13">
    <source>
        <dbReference type="Pfam" id="PF00266"/>
    </source>
</evidence>
<keyword evidence="7 11" id="KW-0664">Pyridoxine biosynthesis</keyword>
<dbReference type="SUPFAM" id="SSF53383">
    <property type="entry name" value="PLP-dependent transferases"/>
    <property type="match status" value="1"/>
</dbReference>
<dbReference type="PIRSF" id="PIRSF000525">
    <property type="entry name" value="SerC"/>
    <property type="match status" value="1"/>
</dbReference>
<evidence type="ECO:0000256" key="6">
    <source>
        <dbReference type="ARBA" id="ARBA00022898"/>
    </source>
</evidence>
<evidence type="ECO:0000256" key="12">
    <source>
        <dbReference type="RuleBase" id="RU004505"/>
    </source>
</evidence>
<comment type="pathway">
    <text evidence="1 11 12">Amino-acid biosynthesis; L-serine biosynthesis; L-serine from 3-phospho-D-glycerate: step 2/3.</text>
</comment>
<dbReference type="PROSITE" id="PS00595">
    <property type="entry name" value="AA_TRANSFER_CLASS_5"/>
    <property type="match status" value="1"/>
</dbReference>
<feature type="binding site" evidence="11">
    <location>
        <begin position="238"/>
        <end position="239"/>
    </location>
    <ligand>
        <name>pyridoxal 5'-phosphate</name>
        <dbReference type="ChEBI" id="CHEBI:597326"/>
    </ligand>
</feature>
<evidence type="ECO:0000256" key="11">
    <source>
        <dbReference type="HAMAP-Rule" id="MF_00160"/>
    </source>
</evidence>
<evidence type="ECO:0000256" key="2">
    <source>
        <dbReference type="ARBA" id="ARBA00006904"/>
    </source>
</evidence>
<keyword evidence="6 11" id="KW-0663">Pyridoxal phosphate</keyword>
<evidence type="ECO:0000256" key="4">
    <source>
        <dbReference type="ARBA" id="ARBA00022605"/>
    </source>
</evidence>
<dbReference type="NCBIfam" id="TIGR01364">
    <property type="entry name" value="serC_1"/>
    <property type="match status" value="1"/>
</dbReference>
<feature type="modified residue" description="N6-(pyridoxal phosphate)lysine" evidence="11">
    <location>
        <position position="197"/>
    </location>
</feature>
<keyword evidence="15" id="KW-1185">Reference proteome</keyword>
<comment type="pathway">
    <text evidence="11">Cofactor biosynthesis; pyridoxine 5'-phosphate biosynthesis; pyridoxine 5'-phosphate from D-erythrose 4-phosphate: step 3/5.</text>
</comment>
<organism evidence="14 15">
    <name type="scientific">Alteromonas ponticola</name>
    <dbReference type="NCBI Taxonomy" id="2720613"/>
    <lineage>
        <taxon>Bacteria</taxon>
        <taxon>Pseudomonadati</taxon>
        <taxon>Pseudomonadota</taxon>
        <taxon>Gammaproteobacteria</taxon>
        <taxon>Alteromonadales</taxon>
        <taxon>Alteromonadaceae</taxon>
        <taxon>Alteromonas/Salinimonas group</taxon>
        <taxon>Alteromonas</taxon>
    </lineage>
</organism>
<evidence type="ECO:0000256" key="9">
    <source>
        <dbReference type="ARBA" id="ARBA00047630"/>
    </source>
</evidence>
<dbReference type="InterPro" id="IPR000192">
    <property type="entry name" value="Aminotrans_V_dom"/>
</dbReference>
<dbReference type="GO" id="GO:0004648">
    <property type="term" value="F:O-phospho-L-serine:2-oxoglutarate aminotransferase activity"/>
    <property type="evidence" value="ECO:0007669"/>
    <property type="project" value="UniProtKB-EC"/>
</dbReference>
<dbReference type="Pfam" id="PF00266">
    <property type="entry name" value="Aminotran_5"/>
    <property type="match status" value="1"/>
</dbReference>
<comment type="catalytic activity">
    <reaction evidence="10 11 12">
        <text>O-phospho-L-serine + 2-oxoglutarate = 3-phosphooxypyruvate + L-glutamate</text>
        <dbReference type="Rhea" id="RHEA:14329"/>
        <dbReference type="ChEBI" id="CHEBI:16810"/>
        <dbReference type="ChEBI" id="CHEBI:18110"/>
        <dbReference type="ChEBI" id="CHEBI:29985"/>
        <dbReference type="ChEBI" id="CHEBI:57524"/>
        <dbReference type="EC" id="2.6.1.52"/>
    </reaction>
</comment>
<comment type="subcellular location">
    <subcellularLocation>
        <location evidence="11">Cytoplasm</location>
    </subcellularLocation>
</comment>
<dbReference type="InterPro" id="IPR020578">
    <property type="entry name" value="Aminotrans_V_PyrdxlP_BS"/>
</dbReference>
<dbReference type="Gene3D" id="3.90.1150.10">
    <property type="entry name" value="Aspartate Aminotransferase, domain 1"/>
    <property type="match status" value="1"/>
</dbReference>
<keyword evidence="11" id="KW-0963">Cytoplasm</keyword>
<feature type="binding site" evidence="11">
    <location>
        <position position="102"/>
    </location>
    <ligand>
        <name>pyridoxal 5'-phosphate</name>
        <dbReference type="ChEBI" id="CHEBI:597326"/>
    </ligand>
</feature>
<feature type="binding site" evidence="11">
    <location>
        <position position="196"/>
    </location>
    <ligand>
        <name>pyridoxal 5'-phosphate</name>
        <dbReference type="ChEBI" id="CHEBI:597326"/>
    </ligand>
</feature>
<sequence>MTQVFNFSAGPAMLPPAVLHQAQQELVNWQGSGSSVMEVSHRGEEFMAIAAQAEADLRQLMHVPDNYHVLFTHGGGRAHFAAVPMNLSTPDDTSLHLVSGSWSKGAVAEASKFNQPKVIGELTQKEGLDFMQQPAADEIDQNAAYLHFCPNETVDGVAFDWLPDSGKVPLVADMSSCILSKPIDVSRYGVIYAGAQKNIGPSGLSVVIVRDDLVGHAQKYTPSIFDYKELATTGSMYNTPPTFSWYLAGLVFKWLLSQGGVEAIAKLNQAKAACLYNAIDRSDFYRSRVHPECRSIMNVPFQLADPALDALFLAQAADKGLVALKGHRFVGGMRASIYNAMSLEGVQSLVEFMADFERRQG</sequence>
<comment type="caution">
    <text evidence="14">The sequence shown here is derived from an EMBL/GenBank/DDBJ whole genome shotgun (WGS) entry which is preliminary data.</text>
</comment>
<feature type="binding site" evidence="11">
    <location>
        <position position="173"/>
    </location>
    <ligand>
        <name>pyridoxal 5'-phosphate</name>
        <dbReference type="ChEBI" id="CHEBI:597326"/>
    </ligand>
</feature>
<evidence type="ECO:0000313" key="14">
    <source>
        <dbReference type="EMBL" id="NMH61079.1"/>
    </source>
</evidence>
<dbReference type="Proteomes" id="UP000709336">
    <property type="component" value="Unassembled WGS sequence"/>
</dbReference>
<feature type="domain" description="Aminotransferase class V" evidence="13">
    <location>
        <begin position="4"/>
        <end position="349"/>
    </location>
</feature>
<evidence type="ECO:0000256" key="3">
    <source>
        <dbReference type="ARBA" id="ARBA00022576"/>
    </source>
</evidence>
<comment type="subunit">
    <text evidence="11">Homodimer.</text>
</comment>
<evidence type="ECO:0000256" key="5">
    <source>
        <dbReference type="ARBA" id="ARBA00022679"/>
    </source>
</evidence>
<protein>
    <recommendedName>
        <fullName evidence="11">Phosphoserine aminotransferase</fullName>
        <ecNumber evidence="11">2.6.1.52</ecNumber>
    </recommendedName>
    <alternativeName>
        <fullName evidence="11">Phosphohydroxythreonine aminotransferase</fullName>
        <shortName evidence="11">PSAT</shortName>
    </alternativeName>
</protein>
<dbReference type="InterPro" id="IPR015424">
    <property type="entry name" value="PyrdxlP-dep_Trfase"/>
</dbReference>
<dbReference type="InterPro" id="IPR022278">
    <property type="entry name" value="Pser_aminoTfrase"/>
</dbReference>
<dbReference type="RefSeq" id="WP_169211636.1">
    <property type="nucleotide sequence ID" value="NZ_JAATNW010000007.1"/>
</dbReference>
<keyword evidence="3 11" id="KW-0032">Aminotransferase</keyword>
<comment type="similarity">
    <text evidence="2 11">Belongs to the class-V pyridoxal-phosphate-dependent aminotransferase family. SerC subfamily.</text>
</comment>
<dbReference type="PANTHER" id="PTHR43247">
    <property type="entry name" value="PHOSPHOSERINE AMINOTRANSFERASE"/>
    <property type="match status" value="1"/>
</dbReference>
<evidence type="ECO:0000256" key="8">
    <source>
        <dbReference type="ARBA" id="ARBA00023299"/>
    </source>
</evidence>
<feature type="binding site" evidence="11">
    <location>
        <begin position="76"/>
        <end position="77"/>
    </location>
    <ligand>
        <name>pyridoxal 5'-phosphate</name>
        <dbReference type="ChEBI" id="CHEBI:597326"/>
    </ligand>
</feature>
<dbReference type="EC" id="2.6.1.52" evidence="11"/>